<dbReference type="GO" id="GO:0008168">
    <property type="term" value="F:methyltransferase activity"/>
    <property type="evidence" value="ECO:0007669"/>
    <property type="project" value="UniProtKB-KW"/>
</dbReference>
<accession>A0A6J4LGN3</accession>
<organism evidence="2">
    <name type="scientific">uncultured Nocardioidaceae bacterium</name>
    <dbReference type="NCBI Taxonomy" id="253824"/>
    <lineage>
        <taxon>Bacteria</taxon>
        <taxon>Bacillati</taxon>
        <taxon>Actinomycetota</taxon>
        <taxon>Actinomycetes</taxon>
        <taxon>Propionibacteriales</taxon>
        <taxon>Nocardioidaceae</taxon>
        <taxon>environmental samples</taxon>
    </lineage>
</organism>
<name>A0A6J4LGN3_9ACTN</name>
<keyword evidence="2" id="KW-0830">Ubiquinone</keyword>
<evidence type="ECO:0000313" key="2">
    <source>
        <dbReference type="EMBL" id="CAA9331693.1"/>
    </source>
</evidence>
<feature type="compositionally biased region" description="Polar residues" evidence="1">
    <location>
        <begin position="156"/>
        <end position="167"/>
    </location>
</feature>
<reference evidence="2" key="1">
    <citation type="submission" date="2020-02" db="EMBL/GenBank/DDBJ databases">
        <authorList>
            <person name="Meier V. D."/>
        </authorList>
    </citation>
    <scope>NUCLEOTIDE SEQUENCE</scope>
    <source>
        <strain evidence="2">AVDCRST_MAG72</strain>
    </source>
</reference>
<feature type="non-terminal residue" evidence="2">
    <location>
        <position position="253"/>
    </location>
</feature>
<proteinExistence type="predicted"/>
<feature type="region of interest" description="Disordered" evidence="1">
    <location>
        <begin position="43"/>
        <end position="92"/>
    </location>
</feature>
<feature type="compositionally biased region" description="Low complexity" evidence="1">
    <location>
        <begin position="190"/>
        <end position="209"/>
    </location>
</feature>
<evidence type="ECO:0000256" key="1">
    <source>
        <dbReference type="SAM" id="MobiDB-lite"/>
    </source>
</evidence>
<feature type="non-terminal residue" evidence="2">
    <location>
        <position position="1"/>
    </location>
</feature>
<sequence>CRPRTRSLAVTAARRGAPPLATAWSGTRSWRSCARPLRLSSTSVAAPAASPCASPSSDIRSPSSTRARTPWPRWPVAPRRVGSATWSPGSRETWPASSTWWPRAAPTSCCATVCWGSWTIPPRHSPRSPAHCVRAEPSVFWSASVMPLSSPAPCPATSSRPRSCWNTRTKEPRQQRRPAGSPRTRSWRCSTSRVSTPRPSTRSGSSPISCRAPWSTSSQALRRRSSSWSVPWPSGPSTSLLPRSCTCSPLAVP</sequence>
<feature type="compositionally biased region" description="Low complexity" evidence="1">
    <location>
        <begin position="43"/>
        <end position="81"/>
    </location>
</feature>
<keyword evidence="2" id="KW-0489">Methyltransferase</keyword>
<gene>
    <name evidence="2" type="ORF">AVDCRST_MAG72-372</name>
</gene>
<dbReference type="GO" id="GO:0032259">
    <property type="term" value="P:methylation"/>
    <property type="evidence" value="ECO:0007669"/>
    <property type="project" value="UniProtKB-KW"/>
</dbReference>
<protein>
    <submittedName>
        <fullName evidence="2">Ubiquinone biosynthesis SAM-dependent O-methyltransferase</fullName>
        <ecNumber evidence="2">2.1.1.-</ecNumber>
    </submittedName>
</protein>
<keyword evidence="2" id="KW-0808">Transferase</keyword>
<dbReference type="AlphaFoldDB" id="A0A6J4LGN3"/>
<dbReference type="EC" id="2.1.1.-" evidence="2"/>
<dbReference type="EMBL" id="CADCUJ010000010">
    <property type="protein sequence ID" value="CAA9331693.1"/>
    <property type="molecule type" value="Genomic_DNA"/>
</dbReference>
<feature type="region of interest" description="Disordered" evidence="1">
    <location>
        <begin position="151"/>
        <end position="241"/>
    </location>
</feature>
<feature type="compositionally biased region" description="Low complexity" evidence="1">
    <location>
        <begin position="226"/>
        <end position="239"/>
    </location>
</feature>